<evidence type="ECO:0000313" key="1">
    <source>
        <dbReference type="EMBL" id="SHK23295.1"/>
    </source>
</evidence>
<dbReference type="EMBL" id="FRAG01000038">
    <property type="protein sequence ID" value="SHK23295.1"/>
    <property type="molecule type" value="Genomic_DNA"/>
</dbReference>
<organism evidence="1 2">
    <name type="scientific">Paramaledivibacter caminithermalis (strain DSM 15212 / CIP 107654 / DViRD3)</name>
    <name type="common">Clostridium caminithermale</name>
    <dbReference type="NCBI Taxonomy" id="1121301"/>
    <lineage>
        <taxon>Bacteria</taxon>
        <taxon>Bacillati</taxon>
        <taxon>Bacillota</taxon>
        <taxon>Clostridia</taxon>
        <taxon>Peptostreptococcales</taxon>
        <taxon>Caminicellaceae</taxon>
        <taxon>Paramaledivibacter</taxon>
    </lineage>
</organism>
<proteinExistence type="predicted"/>
<evidence type="ECO:0000313" key="2">
    <source>
        <dbReference type="Proteomes" id="UP000184465"/>
    </source>
</evidence>
<protein>
    <recommendedName>
        <fullName evidence="3">RIO1 family protein</fullName>
    </recommendedName>
</protein>
<name>A0A1M6QT09_PARC5</name>
<dbReference type="STRING" id="1121301.SAMN02745912_02713"/>
<sequence length="243" mass="28747">MNKKIDIILQKHIDSYSVKKKFYSKKNEVYLIDVEKSDGQNMLCIFKKYIECTGNKSKETFLLKILRENGLSVPRIYFEGVDYVLLEYLAGDTLLDTIINLEKNQGESFDYERNYIVLFNVFKWLQSLHRITKDTMGRGYIFGDMNFRNFIINDEVYGIDLEDCNCRGYKEQDGGRFCAFLLTYAPIFTKWKLLATKQSVEIMTEEFGYDIHLLKNEIEKELSEINKRRGIKIPYDVIEKILY</sequence>
<dbReference type="RefSeq" id="WP_073151076.1">
    <property type="nucleotide sequence ID" value="NZ_FRAG01000038.1"/>
</dbReference>
<dbReference type="OrthoDB" id="1806262at2"/>
<reference evidence="1 2" key="1">
    <citation type="submission" date="2016-11" db="EMBL/GenBank/DDBJ databases">
        <authorList>
            <person name="Jaros S."/>
            <person name="Januszkiewicz K."/>
            <person name="Wedrychowicz H."/>
        </authorList>
    </citation>
    <scope>NUCLEOTIDE SEQUENCE [LARGE SCALE GENOMIC DNA]</scope>
    <source>
        <strain evidence="1 2">DSM 15212</strain>
    </source>
</reference>
<gene>
    <name evidence="1" type="ORF">SAMN02745912_02713</name>
</gene>
<accession>A0A1M6QT09</accession>
<keyword evidence="2" id="KW-1185">Reference proteome</keyword>
<dbReference type="InterPro" id="IPR011009">
    <property type="entry name" value="Kinase-like_dom_sf"/>
</dbReference>
<dbReference type="SUPFAM" id="SSF56112">
    <property type="entry name" value="Protein kinase-like (PK-like)"/>
    <property type="match status" value="1"/>
</dbReference>
<evidence type="ECO:0008006" key="3">
    <source>
        <dbReference type="Google" id="ProtNLM"/>
    </source>
</evidence>
<dbReference type="AlphaFoldDB" id="A0A1M6QT09"/>
<dbReference type="Proteomes" id="UP000184465">
    <property type="component" value="Unassembled WGS sequence"/>
</dbReference>